<comment type="caution">
    <text evidence="2">The sequence shown here is derived from an EMBL/GenBank/DDBJ whole genome shotgun (WGS) entry which is preliminary data.</text>
</comment>
<evidence type="ECO:0000256" key="1">
    <source>
        <dbReference type="SAM" id="Phobius"/>
    </source>
</evidence>
<keyword evidence="1" id="KW-1133">Transmembrane helix</keyword>
<evidence type="ECO:0000313" key="3">
    <source>
        <dbReference type="Proteomes" id="UP001140076"/>
    </source>
</evidence>
<proteinExistence type="predicted"/>
<dbReference type="RefSeq" id="WP_270070873.1">
    <property type="nucleotide sequence ID" value="NZ_JAJAQC010000005.1"/>
</dbReference>
<keyword evidence="1" id="KW-0472">Membrane</keyword>
<feature type="transmembrane region" description="Helical" evidence="1">
    <location>
        <begin position="107"/>
        <end position="125"/>
    </location>
</feature>
<accession>A0A9X3NK78</accession>
<feature type="transmembrane region" description="Helical" evidence="1">
    <location>
        <begin position="234"/>
        <end position="255"/>
    </location>
</feature>
<name>A0A9X3NK78_9ACTN</name>
<keyword evidence="3" id="KW-1185">Reference proteome</keyword>
<evidence type="ECO:0000313" key="2">
    <source>
        <dbReference type="EMBL" id="MDA0563596.1"/>
    </source>
</evidence>
<dbReference type="AlphaFoldDB" id="A0A9X3NK78"/>
<sequence length="299" mass="30420">MGHLDDERIMAVGRPGAPPDARAARHLVRCARCRRRVAAASALRGAAAALDAENAPAAVPSFDALVLPELHRPAADPAPVAAWSASASWRLTAALVWRQARLVPRSLWPLTALGFVLLLAAAWRAEPIAEPLLGPGVTLLLTAGVLAVCEPRRDPRSELLHSLPVPPVAVWLCRLALVVAVDLAAALVLTAAVGRVAEGAADAPQLVASWLGPALLTAALAAFGAVWQSPAAGAVLGGCGWVIGAVVAVGGVLPVPGRFTAVLAAVWTTNAGTLAASLLLIGCAALLTGYPARVLRGGV</sequence>
<feature type="transmembrane region" description="Helical" evidence="1">
    <location>
        <begin position="169"/>
        <end position="194"/>
    </location>
</feature>
<protein>
    <submittedName>
        <fullName evidence="2">Uncharacterized protein</fullName>
    </submittedName>
</protein>
<feature type="transmembrane region" description="Helical" evidence="1">
    <location>
        <begin position="261"/>
        <end position="287"/>
    </location>
</feature>
<gene>
    <name evidence="2" type="ORF">LG943_04515</name>
</gene>
<reference evidence="2" key="1">
    <citation type="submission" date="2021-10" db="EMBL/GenBank/DDBJ databases">
        <title>Streptomonospora sp. nov., isolated from mangrove soil.</title>
        <authorList>
            <person name="Chen X."/>
            <person name="Ge X."/>
            <person name="Liu W."/>
        </authorList>
    </citation>
    <scope>NUCLEOTIDE SEQUENCE</scope>
    <source>
        <strain evidence="2">S1-112</strain>
    </source>
</reference>
<feature type="transmembrane region" description="Helical" evidence="1">
    <location>
        <begin position="131"/>
        <end position="149"/>
    </location>
</feature>
<dbReference type="Proteomes" id="UP001140076">
    <property type="component" value="Unassembled WGS sequence"/>
</dbReference>
<keyword evidence="1" id="KW-0812">Transmembrane</keyword>
<dbReference type="EMBL" id="JAJAQC010000005">
    <property type="protein sequence ID" value="MDA0563596.1"/>
    <property type="molecule type" value="Genomic_DNA"/>
</dbReference>
<organism evidence="2 3">
    <name type="scientific">Streptomonospora mangrovi</name>
    <dbReference type="NCBI Taxonomy" id="2883123"/>
    <lineage>
        <taxon>Bacteria</taxon>
        <taxon>Bacillati</taxon>
        <taxon>Actinomycetota</taxon>
        <taxon>Actinomycetes</taxon>
        <taxon>Streptosporangiales</taxon>
        <taxon>Nocardiopsidaceae</taxon>
        <taxon>Streptomonospora</taxon>
    </lineage>
</organism>
<feature type="transmembrane region" description="Helical" evidence="1">
    <location>
        <begin position="206"/>
        <end position="227"/>
    </location>
</feature>